<dbReference type="InterPro" id="IPR002528">
    <property type="entry name" value="MATE_fam"/>
</dbReference>
<dbReference type="CDD" id="cd13132">
    <property type="entry name" value="MATE_eukaryotic"/>
    <property type="match status" value="1"/>
</dbReference>
<dbReference type="AlphaFoldDB" id="A0A2P5FYC2"/>
<feature type="transmembrane region" description="Helical" evidence="6">
    <location>
        <begin position="369"/>
        <end position="389"/>
    </location>
</feature>
<keyword evidence="3 6" id="KW-0812">Transmembrane</keyword>
<evidence type="ECO:0000256" key="3">
    <source>
        <dbReference type="ARBA" id="ARBA00022692"/>
    </source>
</evidence>
<feature type="transmembrane region" description="Helical" evidence="6">
    <location>
        <begin position="144"/>
        <end position="163"/>
    </location>
</feature>
<evidence type="ECO:0000256" key="1">
    <source>
        <dbReference type="ARBA" id="ARBA00004141"/>
    </source>
</evidence>
<accession>A0A2P5FYC2</accession>
<dbReference type="Proteomes" id="UP000237000">
    <property type="component" value="Unassembled WGS sequence"/>
</dbReference>
<reference evidence="8" key="1">
    <citation type="submission" date="2016-06" db="EMBL/GenBank/DDBJ databases">
        <title>Parallel loss of symbiosis genes in relatives of nitrogen-fixing non-legume Parasponia.</title>
        <authorList>
            <person name="Van Velzen R."/>
            <person name="Holmer R."/>
            <person name="Bu F."/>
            <person name="Rutten L."/>
            <person name="Van Zeijl A."/>
            <person name="Liu W."/>
            <person name="Santuari L."/>
            <person name="Cao Q."/>
            <person name="Sharma T."/>
            <person name="Shen D."/>
            <person name="Roswanjaya Y."/>
            <person name="Wardhani T."/>
            <person name="Kalhor M.S."/>
            <person name="Jansen J."/>
            <person name="Van den Hoogen J."/>
            <person name="Gungor B."/>
            <person name="Hartog M."/>
            <person name="Hontelez J."/>
            <person name="Verver J."/>
            <person name="Yang W.-C."/>
            <person name="Schijlen E."/>
            <person name="Repin R."/>
            <person name="Schilthuizen M."/>
            <person name="Schranz E."/>
            <person name="Heidstra R."/>
            <person name="Miyata K."/>
            <person name="Fedorova E."/>
            <person name="Kohlen W."/>
            <person name="Bisseling T."/>
            <person name="Smit S."/>
            <person name="Geurts R."/>
        </authorList>
    </citation>
    <scope>NUCLEOTIDE SEQUENCE [LARGE SCALE GENOMIC DNA]</scope>
    <source>
        <strain evidence="8">cv. RG33-2</strain>
    </source>
</reference>
<protein>
    <recommendedName>
        <fullName evidence="6">Protein DETOXIFICATION</fullName>
    </recommendedName>
    <alternativeName>
        <fullName evidence="6">Multidrug and toxic compound extrusion protein</fullName>
    </alternativeName>
</protein>
<keyword evidence="8" id="KW-1185">Reference proteome</keyword>
<dbReference type="OrthoDB" id="2126698at2759"/>
<evidence type="ECO:0000256" key="6">
    <source>
        <dbReference type="RuleBase" id="RU004914"/>
    </source>
</evidence>
<dbReference type="InterPro" id="IPR045069">
    <property type="entry name" value="MATE_euk"/>
</dbReference>
<evidence type="ECO:0000256" key="2">
    <source>
        <dbReference type="ARBA" id="ARBA00010199"/>
    </source>
</evidence>
<feature type="transmembrane region" description="Helical" evidence="6">
    <location>
        <begin position="169"/>
        <end position="194"/>
    </location>
</feature>
<keyword evidence="5 6" id="KW-0472">Membrane</keyword>
<organism evidence="7 8">
    <name type="scientific">Trema orientale</name>
    <name type="common">Charcoal tree</name>
    <name type="synonym">Celtis orientalis</name>
    <dbReference type="NCBI Taxonomy" id="63057"/>
    <lineage>
        <taxon>Eukaryota</taxon>
        <taxon>Viridiplantae</taxon>
        <taxon>Streptophyta</taxon>
        <taxon>Embryophyta</taxon>
        <taxon>Tracheophyta</taxon>
        <taxon>Spermatophyta</taxon>
        <taxon>Magnoliopsida</taxon>
        <taxon>eudicotyledons</taxon>
        <taxon>Gunneridae</taxon>
        <taxon>Pentapetalae</taxon>
        <taxon>rosids</taxon>
        <taxon>fabids</taxon>
        <taxon>Rosales</taxon>
        <taxon>Cannabaceae</taxon>
        <taxon>Trema</taxon>
    </lineage>
</organism>
<feature type="transmembrane region" description="Helical" evidence="6">
    <location>
        <begin position="329"/>
        <end position="348"/>
    </location>
</feature>
<comment type="caution">
    <text evidence="7">The sequence shown here is derived from an EMBL/GenBank/DDBJ whole genome shotgun (WGS) entry which is preliminary data.</text>
</comment>
<dbReference type="InParanoid" id="A0A2P5FYC2"/>
<feature type="transmembrane region" description="Helical" evidence="6">
    <location>
        <begin position="297"/>
        <end position="317"/>
    </location>
</feature>
<evidence type="ECO:0000313" key="8">
    <source>
        <dbReference type="Proteomes" id="UP000237000"/>
    </source>
</evidence>
<dbReference type="GO" id="GO:1990961">
    <property type="term" value="P:xenobiotic detoxification by transmembrane export across the plasma membrane"/>
    <property type="evidence" value="ECO:0007669"/>
    <property type="project" value="InterPro"/>
</dbReference>
<dbReference type="PANTHER" id="PTHR11206">
    <property type="entry name" value="MULTIDRUG RESISTANCE PROTEIN"/>
    <property type="match status" value="1"/>
</dbReference>
<dbReference type="NCBIfam" id="TIGR00797">
    <property type="entry name" value="matE"/>
    <property type="match status" value="1"/>
</dbReference>
<dbReference type="GO" id="GO:0016020">
    <property type="term" value="C:membrane"/>
    <property type="evidence" value="ECO:0007669"/>
    <property type="project" value="UniProtKB-SubCell"/>
</dbReference>
<feature type="transmembrane region" description="Helical" evidence="6">
    <location>
        <begin position="395"/>
        <end position="418"/>
    </location>
</feature>
<comment type="similarity">
    <text evidence="2 6">Belongs to the multi antimicrobial extrusion (MATE) (TC 2.A.66.1) family.</text>
</comment>
<dbReference type="EMBL" id="JXTC01000004">
    <property type="protein sequence ID" value="POO02788.1"/>
    <property type="molecule type" value="Genomic_DNA"/>
</dbReference>
<feature type="transmembrane region" description="Helical" evidence="6">
    <location>
        <begin position="26"/>
        <end position="50"/>
    </location>
</feature>
<gene>
    <name evidence="7" type="ORF">TorRG33x02_017740</name>
</gene>
<sequence>MILAGLLVYGKSAISMFFMGKMGKQALSGGSLAICVANISGYSVISGLASGMEGISSQAYGANKWPLMGQTLNRTILLILLLATFPISVLWLNSNPFFLYWSRSPVIAAIATTYLSYSIPSLVFQSFINPLRIHLRTQKITKPLMFSAAFALAAHAPINYYFLNHLGRSIRAVALAGSFTDLNILVALVAYLYVSGILKRSWPGWSFWYCFKEWKPILRQAIPSCISVCLEWWWYELMIVLCGVLGNAEDAVACMGILIQATALVYQFPIALNQAASTRVGNELGANRPKRAKAASFVALSCGVFTGLVAMVFMVSINDTWARIFTRDGTVLSLTAAALPVVGLCELGNCPQTTACGVLRGSARPTMAACINLGTFYGVGLPVALLMGFKMGKGLIGLWIGLLAAQMVSAAVMVVVLATTDWNVQAERARELTRVNVENQASQDGTTCSDEDVDDLEAAGLVSVVLEN</sequence>
<dbReference type="Pfam" id="PF01554">
    <property type="entry name" value="MatE"/>
    <property type="match status" value="2"/>
</dbReference>
<proteinExistence type="inferred from homology"/>
<feature type="transmembrane region" description="Helical" evidence="6">
    <location>
        <begin position="71"/>
        <end position="92"/>
    </location>
</feature>
<keyword evidence="4 6" id="KW-1133">Transmembrane helix</keyword>
<feature type="transmembrane region" description="Helical" evidence="6">
    <location>
        <begin position="104"/>
        <end position="124"/>
    </location>
</feature>
<name>A0A2P5FYC2_TREOI</name>
<evidence type="ECO:0000256" key="5">
    <source>
        <dbReference type="ARBA" id="ARBA00023136"/>
    </source>
</evidence>
<comment type="subcellular location">
    <subcellularLocation>
        <location evidence="1">Membrane</location>
        <topology evidence="1">Multi-pass membrane protein</topology>
    </subcellularLocation>
</comment>
<evidence type="ECO:0000313" key="7">
    <source>
        <dbReference type="EMBL" id="POO02788.1"/>
    </source>
</evidence>
<dbReference type="GO" id="GO:0042910">
    <property type="term" value="F:xenobiotic transmembrane transporter activity"/>
    <property type="evidence" value="ECO:0007669"/>
    <property type="project" value="InterPro"/>
</dbReference>
<comment type="caution">
    <text evidence="6">Lacks conserved residue(s) required for the propagation of feature annotation.</text>
</comment>
<dbReference type="GO" id="GO:0015297">
    <property type="term" value="F:antiporter activity"/>
    <property type="evidence" value="ECO:0007669"/>
    <property type="project" value="InterPro"/>
</dbReference>
<evidence type="ECO:0000256" key="4">
    <source>
        <dbReference type="ARBA" id="ARBA00022989"/>
    </source>
</evidence>